<dbReference type="SUPFAM" id="SSF53474">
    <property type="entry name" value="alpha/beta-Hydrolases"/>
    <property type="match status" value="1"/>
</dbReference>
<feature type="domain" description="AB hydrolase-1" evidence="3">
    <location>
        <begin position="74"/>
        <end position="179"/>
    </location>
</feature>
<dbReference type="PANTHER" id="PTHR43329">
    <property type="entry name" value="EPOXIDE HYDROLASE"/>
    <property type="match status" value="1"/>
</dbReference>
<dbReference type="InterPro" id="IPR000073">
    <property type="entry name" value="AB_hydrolase_1"/>
</dbReference>
<comment type="caution">
    <text evidence="4">The sequence shown here is derived from an EMBL/GenBank/DDBJ whole genome shotgun (WGS) entry which is preliminary data.</text>
</comment>
<evidence type="ECO:0000256" key="2">
    <source>
        <dbReference type="SAM" id="MobiDB-lite"/>
    </source>
</evidence>
<dbReference type="Proteomes" id="UP000749040">
    <property type="component" value="Unassembled WGS sequence"/>
</dbReference>
<dbReference type="PRINTS" id="PR00412">
    <property type="entry name" value="EPOXHYDRLASE"/>
</dbReference>
<protein>
    <submittedName>
        <fullName evidence="4">Alpha/beta hydrolase</fullName>
    </submittedName>
</protein>
<evidence type="ECO:0000313" key="4">
    <source>
        <dbReference type="EMBL" id="MBM9509559.1"/>
    </source>
</evidence>
<dbReference type="GO" id="GO:0016787">
    <property type="term" value="F:hydrolase activity"/>
    <property type="evidence" value="ECO:0007669"/>
    <property type="project" value="UniProtKB-KW"/>
</dbReference>
<gene>
    <name evidence="4" type="ORF">ITX44_34415</name>
</gene>
<evidence type="ECO:0000313" key="5">
    <source>
        <dbReference type="Proteomes" id="UP000749040"/>
    </source>
</evidence>
<reference evidence="4 5" key="1">
    <citation type="submission" date="2021-01" db="EMBL/GenBank/DDBJ databases">
        <title>Streptomyces acididurans sp. nov., isolated from a peat swamp forest soil.</title>
        <authorList>
            <person name="Chantavorakit T."/>
            <person name="Duangmal K."/>
        </authorList>
    </citation>
    <scope>NUCLEOTIDE SEQUENCE [LARGE SCALE GENOMIC DNA]</scope>
    <source>
        <strain evidence="4 5">KK5PA1</strain>
    </source>
</reference>
<dbReference type="Gene3D" id="3.40.50.1820">
    <property type="entry name" value="alpha/beta hydrolase"/>
    <property type="match status" value="1"/>
</dbReference>
<dbReference type="PRINTS" id="PR00111">
    <property type="entry name" value="ABHYDROLASE"/>
</dbReference>
<dbReference type="InterPro" id="IPR029058">
    <property type="entry name" value="AB_hydrolase_fold"/>
</dbReference>
<feature type="compositionally biased region" description="Low complexity" evidence="2">
    <location>
        <begin position="1"/>
        <end position="21"/>
    </location>
</feature>
<evidence type="ECO:0000259" key="3">
    <source>
        <dbReference type="Pfam" id="PF00561"/>
    </source>
</evidence>
<keyword evidence="5" id="KW-1185">Reference proteome</keyword>
<evidence type="ECO:0000256" key="1">
    <source>
        <dbReference type="ARBA" id="ARBA00022801"/>
    </source>
</evidence>
<sequence length="333" mass="35767">MRAVTAEFPASAAPAPSATAAPPGPARAPKHGRVASAVPTDTRLAHSLEGDFHSSHVTVRGLRLHYVAGGEGRPLILLPGWPQTWWEFRKVMPALAAAGYRVIAVDLPGMGGSDKPAGGYDKKTMAGVIRSLIRALGYRRADIAGHDVGSQVAFSFAVNHPEATRRVALLETLHPDPSLYRIPILPARGLPFFPWWLAFGQVPGLPEQVLAGRARHLIDWIFDAFLVDQTALTLLDRSVFAHAYNTPDAIRGGNGWYQAFGQDIVDLGTYGKVTAPVLGMVSGLGDGVLAERMRATLPTQAADAQVVQVEDAGHFFVEEAPQAVVDEFVRFFG</sequence>
<keyword evidence="1 4" id="KW-0378">Hydrolase</keyword>
<feature type="region of interest" description="Disordered" evidence="2">
    <location>
        <begin position="1"/>
        <end position="33"/>
    </location>
</feature>
<name>A0ABS2U1T1_9ACTN</name>
<proteinExistence type="predicted"/>
<dbReference type="EMBL" id="JADKYB010000026">
    <property type="protein sequence ID" value="MBM9509559.1"/>
    <property type="molecule type" value="Genomic_DNA"/>
</dbReference>
<accession>A0ABS2U1T1</accession>
<organism evidence="4 5">
    <name type="scientific">Actinacidiphila acididurans</name>
    <dbReference type="NCBI Taxonomy" id="2784346"/>
    <lineage>
        <taxon>Bacteria</taxon>
        <taxon>Bacillati</taxon>
        <taxon>Actinomycetota</taxon>
        <taxon>Actinomycetes</taxon>
        <taxon>Kitasatosporales</taxon>
        <taxon>Streptomycetaceae</taxon>
        <taxon>Actinacidiphila</taxon>
    </lineage>
</organism>
<dbReference type="Pfam" id="PF00561">
    <property type="entry name" value="Abhydrolase_1"/>
    <property type="match status" value="1"/>
</dbReference>
<dbReference type="InterPro" id="IPR000639">
    <property type="entry name" value="Epox_hydrolase-like"/>
</dbReference>